<dbReference type="InterPro" id="IPR038296">
    <property type="entry name" value="ParD_sf"/>
</dbReference>
<evidence type="ECO:0000313" key="4">
    <source>
        <dbReference type="Proteomes" id="UP001164020"/>
    </source>
</evidence>
<gene>
    <name evidence="3" type="ORF">OH818_26305</name>
</gene>
<dbReference type="Proteomes" id="UP001164020">
    <property type="component" value="Chromosome"/>
</dbReference>
<dbReference type="PANTHER" id="PTHR36582">
    <property type="entry name" value="ANTITOXIN PARD"/>
    <property type="match status" value="1"/>
</dbReference>
<comment type="similarity">
    <text evidence="1">Belongs to the ParD antitoxin family.</text>
</comment>
<evidence type="ECO:0000256" key="2">
    <source>
        <dbReference type="ARBA" id="ARBA00022649"/>
    </source>
</evidence>
<keyword evidence="2" id="KW-1277">Toxin-antitoxin system</keyword>
<dbReference type="RefSeq" id="WP_268881157.1">
    <property type="nucleotide sequence ID" value="NZ_CP114029.1"/>
</dbReference>
<evidence type="ECO:0000313" key="3">
    <source>
        <dbReference type="EMBL" id="WAP68725.1"/>
    </source>
</evidence>
<dbReference type="InterPro" id="IPR022789">
    <property type="entry name" value="ParD"/>
</dbReference>
<reference evidence="3" key="1">
    <citation type="submission" date="2022-12" db="EMBL/GenBank/DDBJ databases">
        <title>Jiella pelagia sp. nov., isolated from phosphonate enriched culture of Northwest Pacific surface seawater.</title>
        <authorList>
            <person name="Shin D.Y."/>
            <person name="Hwang C.Y."/>
        </authorList>
    </citation>
    <scope>NUCLEOTIDE SEQUENCE</scope>
    <source>
        <strain evidence="3">HL-NP1</strain>
    </source>
</reference>
<accession>A0ABY7C1I3</accession>
<dbReference type="EMBL" id="CP114029">
    <property type="protein sequence ID" value="WAP68725.1"/>
    <property type="molecule type" value="Genomic_DNA"/>
</dbReference>
<name>A0ABY7C1I3_9HYPH</name>
<dbReference type="Gene3D" id="6.10.10.120">
    <property type="entry name" value="Antitoxin ParD1-like"/>
    <property type="match status" value="1"/>
</dbReference>
<dbReference type="SUPFAM" id="SSF47598">
    <property type="entry name" value="Ribbon-helix-helix"/>
    <property type="match status" value="1"/>
</dbReference>
<sequence>MPCLSLTIKLSEEMEGFVRQKVASGEYESSSEVIEEGLRALDRGETDLERWLQEEVVPTYDRMKSDPSRGFSAAEVREELAARRARRDDR</sequence>
<dbReference type="Pfam" id="PF03693">
    <property type="entry name" value="ParD_antitoxin"/>
    <property type="match status" value="1"/>
</dbReference>
<organism evidence="3 4">
    <name type="scientific">Jiella pelagia</name>
    <dbReference type="NCBI Taxonomy" id="2986949"/>
    <lineage>
        <taxon>Bacteria</taxon>
        <taxon>Pseudomonadati</taxon>
        <taxon>Pseudomonadota</taxon>
        <taxon>Alphaproteobacteria</taxon>
        <taxon>Hyphomicrobiales</taxon>
        <taxon>Aurantimonadaceae</taxon>
        <taxon>Jiella</taxon>
    </lineage>
</organism>
<dbReference type="PANTHER" id="PTHR36582:SF2">
    <property type="entry name" value="ANTITOXIN PARD"/>
    <property type="match status" value="1"/>
</dbReference>
<evidence type="ECO:0000256" key="1">
    <source>
        <dbReference type="ARBA" id="ARBA00008580"/>
    </source>
</evidence>
<keyword evidence="4" id="KW-1185">Reference proteome</keyword>
<protein>
    <submittedName>
        <fullName evidence="3">Type II toxin-antitoxin system ParD family antitoxin</fullName>
    </submittedName>
</protein>
<dbReference type="InterPro" id="IPR010985">
    <property type="entry name" value="Ribbon_hlx_hlx"/>
</dbReference>
<proteinExistence type="inferred from homology"/>
<dbReference type="NCBIfam" id="TIGR02606">
    <property type="entry name" value="antidote_CC2985"/>
    <property type="match status" value="1"/>
</dbReference>